<protein>
    <recommendedName>
        <fullName evidence="4">Beta-lactamase-inhibitor-like PepSY-like domain-containing protein</fullName>
    </recommendedName>
</protein>
<evidence type="ECO:0008006" key="4">
    <source>
        <dbReference type="Google" id="ProtNLM"/>
    </source>
</evidence>
<feature type="chain" id="PRO_5046256907" description="Beta-lactamase-inhibitor-like PepSY-like domain-containing protein" evidence="1">
    <location>
        <begin position="20"/>
        <end position="148"/>
    </location>
</feature>
<proteinExistence type="predicted"/>
<gene>
    <name evidence="2" type="ORF">GCM10022409_47350</name>
</gene>
<feature type="signal peptide" evidence="1">
    <location>
        <begin position="1"/>
        <end position="19"/>
    </location>
</feature>
<evidence type="ECO:0000256" key="1">
    <source>
        <dbReference type="SAM" id="SignalP"/>
    </source>
</evidence>
<evidence type="ECO:0000313" key="2">
    <source>
        <dbReference type="EMBL" id="GAA4054785.1"/>
    </source>
</evidence>
<evidence type="ECO:0000313" key="3">
    <source>
        <dbReference type="Proteomes" id="UP001501469"/>
    </source>
</evidence>
<sequence>MKNLLLLGSLFLVAGASHAQLISPDQVPPLAFVALQQHYPLATQVQWKRTQGLYQVSFNQPTGQQFVRFTANGDVAATGVPLALSALPASVRHTLTDHYPSRKVCQAAKFVNARTKAITYETATCESNLSRTLVFNADGTKLRRPGHL</sequence>
<name>A0ABP7UX21_9BACT</name>
<dbReference type="EMBL" id="BAABDK010000035">
    <property type="protein sequence ID" value="GAA4054785.1"/>
    <property type="molecule type" value="Genomic_DNA"/>
</dbReference>
<keyword evidence="1" id="KW-0732">Signal</keyword>
<comment type="caution">
    <text evidence="2">The sequence shown here is derived from an EMBL/GenBank/DDBJ whole genome shotgun (WGS) entry which is preliminary data.</text>
</comment>
<accession>A0ABP7UX21</accession>
<organism evidence="2 3">
    <name type="scientific">Hymenobacter glaciei</name>
    <dbReference type="NCBI Taxonomy" id="877209"/>
    <lineage>
        <taxon>Bacteria</taxon>
        <taxon>Pseudomonadati</taxon>
        <taxon>Bacteroidota</taxon>
        <taxon>Cytophagia</taxon>
        <taxon>Cytophagales</taxon>
        <taxon>Hymenobacteraceae</taxon>
        <taxon>Hymenobacter</taxon>
    </lineage>
</organism>
<keyword evidence="3" id="KW-1185">Reference proteome</keyword>
<dbReference type="SUPFAM" id="SSF160574">
    <property type="entry name" value="BT0923-like"/>
    <property type="match status" value="1"/>
</dbReference>
<dbReference type="RefSeq" id="WP_345059579.1">
    <property type="nucleotide sequence ID" value="NZ_BAABDK010000035.1"/>
</dbReference>
<dbReference type="Proteomes" id="UP001501469">
    <property type="component" value="Unassembled WGS sequence"/>
</dbReference>
<reference evidence="3" key="1">
    <citation type="journal article" date="2019" name="Int. J. Syst. Evol. Microbiol.">
        <title>The Global Catalogue of Microorganisms (GCM) 10K type strain sequencing project: providing services to taxonomists for standard genome sequencing and annotation.</title>
        <authorList>
            <consortium name="The Broad Institute Genomics Platform"/>
            <consortium name="The Broad Institute Genome Sequencing Center for Infectious Disease"/>
            <person name="Wu L."/>
            <person name="Ma J."/>
        </authorList>
    </citation>
    <scope>NUCLEOTIDE SEQUENCE [LARGE SCALE GENOMIC DNA]</scope>
    <source>
        <strain evidence="3">JCM 17225</strain>
    </source>
</reference>
<dbReference type="Gene3D" id="3.10.450.360">
    <property type="match status" value="1"/>
</dbReference>